<name>A0A9P6JV55_9AGAR</name>
<feature type="transmembrane region" description="Helical" evidence="1">
    <location>
        <begin position="16"/>
        <end position="36"/>
    </location>
</feature>
<feature type="transmembrane region" description="Helical" evidence="1">
    <location>
        <begin position="78"/>
        <end position="96"/>
    </location>
</feature>
<dbReference type="EMBL" id="MU157826">
    <property type="protein sequence ID" value="KAF9534166.1"/>
    <property type="molecule type" value="Genomic_DNA"/>
</dbReference>
<keyword evidence="3" id="KW-1185">Reference proteome</keyword>
<accession>A0A9P6JV55</accession>
<keyword evidence="1" id="KW-1133">Transmembrane helix</keyword>
<sequence>MQYNWEKYIERLVREYSNFLLIATVLLSATVGFLAIPSIPELASVAAIVSVLASLGSITVGVFSIWRHQANTTTTDSFAYIVFLEFMATPCCLAFLQHSSFGLSSLSALRLSCMLCNTLTRLEHGAKYLPGCCWASSSCFLWQSS</sequence>
<feature type="transmembrane region" description="Helical" evidence="1">
    <location>
        <begin position="42"/>
        <end position="66"/>
    </location>
</feature>
<protein>
    <submittedName>
        <fullName evidence="2">Uncharacterized protein</fullName>
    </submittedName>
</protein>
<gene>
    <name evidence="2" type="ORF">CPB83DRAFT_843800</name>
</gene>
<dbReference type="AlphaFoldDB" id="A0A9P6JV55"/>
<keyword evidence="1" id="KW-0812">Transmembrane</keyword>
<comment type="caution">
    <text evidence="2">The sequence shown here is derived from an EMBL/GenBank/DDBJ whole genome shotgun (WGS) entry which is preliminary data.</text>
</comment>
<reference evidence="2" key="1">
    <citation type="submission" date="2020-11" db="EMBL/GenBank/DDBJ databases">
        <authorList>
            <consortium name="DOE Joint Genome Institute"/>
            <person name="Ahrendt S."/>
            <person name="Riley R."/>
            <person name="Andreopoulos W."/>
            <person name="Labutti K."/>
            <person name="Pangilinan J."/>
            <person name="Ruiz-Duenas F.J."/>
            <person name="Barrasa J.M."/>
            <person name="Sanchez-Garcia M."/>
            <person name="Camarero S."/>
            <person name="Miyauchi S."/>
            <person name="Serrano A."/>
            <person name="Linde D."/>
            <person name="Babiker R."/>
            <person name="Drula E."/>
            <person name="Ayuso-Fernandez I."/>
            <person name="Pacheco R."/>
            <person name="Padilla G."/>
            <person name="Ferreira P."/>
            <person name="Barriuso J."/>
            <person name="Kellner H."/>
            <person name="Castanera R."/>
            <person name="Alfaro M."/>
            <person name="Ramirez L."/>
            <person name="Pisabarro A.G."/>
            <person name="Kuo A."/>
            <person name="Tritt A."/>
            <person name="Lipzen A."/>
            <person name="He G."/>
            <person name="Yan M."/>
            <person name="Ng V."/>
            <person name="Cullen D."/>
            <person name="Martin F."/>
            <person name="Rosso M.-N."/>
            <person name="Henrissat B."/>
            <person name="Hibbett D."/>
            <person name="Martinez A.T."/>
            <person name="Grigoriev I.V."/>
        </authorList>
    </citation>
    <scope>NUCLEOTIDE SEQUENCE</scope>
    <source>
        <strain evidence="2">CBS 506.95</strain>
    </source>
</reference>
<evidence type="ECO:0000313" key="2">
    <source>
        <dbReference type="EMBL" id="KAF9534166.1"/>
    </source>
</evidence>
<evidence type="ECO:0000313" key="3">
    <source>
        <dbReference type="Proteomes" id="UP000807306"/>
    </source>
</evidence>
<evidence type="ECO:0000256" key="1">
    <source>
        <dbReference type="SAM" id="Phobius"/>
    </source>
</evidence>
<proteinExistence type="predicted"/>
<organism evidence="2 3">
    <name type="scientific">Crepidotus variabilis</name>
    <dbReference type="NCBI Taxonomy" id="179855"/>
    <lineage>
        <taxon>Eukaryota</taxon>
        <taxon>Fungi</taxon>
        <taxon>Dikarya</taxon>
        <taxon>Basidiomycota</taxon>
        <taxon>Agaricomycotina</taxon>
        <taxon>Agaricomycetes</taxon>
        <taxon>Agaricomycetidae</taxon>
        <taxon>Agaricales</taxon>
        <taxon>Agaricineae</taxon>
        <taxon>Crepidotaceae</taxon>
        <taxon>Crepidotus</taxon>
    </lineage>
</organism>
<keyword evidence="1" id="KW-0472">Membrane</keyword>
<dbReference type="OrthoDB" id="3208379at2759"/>
<dbReference type="Proteomes" id="UP000807306">
    <property type="component" value="Unassembled WGS sequence"/>
</dbReference>